<reference evidence="10" key="2">
    <citation type="submission" date="2020-09" db="EMBL/GenBank/DDBJ databases">
        <authorList>
            <person name="Sun Q."/>
            <person name="Zhou Y."/>
        </authorList>
    </citation>
    <scope>NUCLEOTIDE SEQUENCE</scope>
    <source>
        <strain evidence="10">CGMCC 1.15493</strain>
    </source>
</reference>
<keyword evidence="4" id="KW-0808">Transferase</keyword>
<dbReference type="CDD" id="cd11646">
    <property type="entry name" value="Precorrin_3B_C17_MT"/>
    <property type="match status" value="1"/>
</dbReference>
<dbReference type="Gene3D" id="3.40.50.11220">
    <property type="match status" value="1"/>
</dbReference>
<dbReference type="SUPFAM" id="SSF53790">
    <property type="entry name" value="Tetrapyrrole methylase"/>
    <property type="match status" value="1"/>
</dbReference>
<dbReference type="NCBIfam" id="TIGR01466">
    <property type="entry name" value="cobJ_cbiH"/>
    <property type="match status" value="1"/>
</dbReference>
<evidence type="ECO:0000256" key="4">
    <source>
        <dbReference type="ARBA" id="ARBA00022679"/>
    </source>
</evidence>
<dbReference type="Gene3D" id="3.40.1010.10">
    <property type="entry name" value="Cobalt-precorrin-4 Transmethylase, Domain 1"/>
    <property type="match status" value="1"/>
</dbReference>
<dbReference type="AlphaFoldDB" id="A0A917D7R7"/>
<dbReference type="GO" id="GO:0009236">
    <property type="term" value="P:cobalamin biosynthetic process"/>
    <property type="evidence" value="ECO:0007669"/>
    <property type="project" value="UniProtKB-KW"/>
</dbReference>
<reference evidence="10" key="1">
    <citation type="journal article" date="2014" name="Int. J. Syst. Evol. Microbiol.">
        <title>Complete genome sequence of Corynebacterium casei LMG S-19264T (=DSM 44701T), isolated from a smear-ripened cheese.</title>
        <authorList>
            <consortium name="US DOE Joint Genome Institute (JGI-PGF)"/>
            <person name="Walter F."/>
            <person name="Albersmeier A."/>
            <person name="Kalinowski J."/>
            <person name="Ruckert C."/>
        </authorList>
    </citation>
    <scope>NUCLEOTIDE SEQUENCE</scope>
    <source>
        <strain evidence="10">CGMCC 1.15493</strain>
    </source>
</reference>
<dbReference type="InterPro" id="IPR051810">
    <property type="entry name" value="Precorrin_MeTrfase"/>
</dbReference>
<proteinExistence type="predicted"/>
<dbReference type="Pfam" id="PF00590">
    <property type="entry name" value="TP_methylase"/>
    <property type="match status" value="1"/>
</dbReference>
<dbReference type="SUPFAM" id="SSF159672">
    <property type="entry name" value="CbiG N-terminal domain-like"/>
    <property type="match status" value="1"/>
</dbReference>
<evidence type="ECO:0000259" key="9">
    <source>
        <dbReference type="Pfam" id="PF11760"/>
    </source>
</evidence>
<accession>A0A917D7R7</accession>
<evidence type="ECO:0000256" key="5">
    <source>
        <dbReference type="ARBA" id="ARBA00022691"/>
    </source>
</evidence>
<evidence type="ECO:0000259" key="7">
    <source>
        <dbReference type="Pfam" id="PF00590"/>
    </source>
</evidence>
<evidence type="ECO:0000259" key="8">
    <source>
        <dbReference type="Pfam" id="PF01890"/>
    </source>
</evidence>
<organism evidence="10 11">
    <name type="scientific">Aureimonas glaciei</name>
    <dbReference type="NCBI Taxonomy" id="1776957"/>
    <lineage>
        <taxon>Bacteria</taxon>
        <taxon>Pseudomonadati</taxon>
        <taxon>Pseudomonadota</taxon>
        <taxon>Alphaproteobacteria</taxon>
        <taxon>Hyphomicrobiales</taxon>
        <taxon>Aurantimonadaceae</taxon>
        <taxon>Aureimonas</taxon>
    </lineage>
</organism>
<dbReference type="InterPro" id="IPR002750">
    <property type="entry name" value="CobE/GbiG_C"/>
</dbReference>
<dbReference type="InterPro" id="IPR038029">
    <property type="entry name" value="GbiG_N_sf"/>
</dbReference>
<keyword evidence="2" id="KW-0169">Cobalamin biosynthesis</keyword>
<evidence type="ECO:0000256" key="6">
    <source>
        <dbReference type="SAM" id="MobiDB-lite"/>
    </source>
</evidence>
<dbReference type="Pfam" id="PF11760">
    <property type="entry name" value="CbiG_N"/>
    <property type="match status" value="1"/>
</dbReference>
<dbReference type="GO" id="GO:0032259">
    <property type="term" value="P:methylation"/>
    <property type="evidence" value="ECO:0007669"/>
    <property type="project" value="UniProtKB-KW"/>
</dbReference>
<dbReference type="InterPro" id="IPR021744">
    <property type="entry name" value="CbiG_N"/>
</dbReference>
<dbReference type="Gene3D" id="3.30.950.10">
    <property type="entry name" value="Methyltransferase, Cobalt-precorrin-4 Transmethylase, Domain 2"/>
    <property type="match status" value="1"/>
</dbReference>
<dbReference type="RefSeq" id="WP_188848907.1">
    <property type="nucleotide sequence ID" value="NZ_BMJJ01000001.1"/>
</dbReference>
<dbReference type="Gene3D" id="3.30.420.180">
    <property type="entry name" value="CobE/GbiG C-terminal domain"/>
    <property type="match status" value="1"/>
</dbReference>
<feature type="domain" description="CobE/GbiG C-terminal" evidence="8">
    <location>
        <begin position="220"/>
        <end position="340"/>
    </location>
</feature>
<evidence type="ECO:0000313" key="10">
    <source>
        <dbReference type="EMBL" id="GGD04694.1"/>
    </source>
</evidence>
<comment type="pathway">
    <text evidence="1">Cofactor biosynthesis; adenosylcobalamin biosynthesis.</text>
</comment>
<dbReference type="InterPro" id="IPR036518">
    <property type="entry name" value="CobE/GbiG_C_sf"/>
</dbReference>
<name>A0A917D7R7_9HYPH</name>
<dbReference type="GO" id="GO:0008168">
    <property type="term" value="F:methyltransferase activity"/>
    <property type="evidence" value="ECO:0007669"/>
    <property type="project" value="UniProtKB-KW"/>
</dbReference>
<sequence>MTPAIVILSSAALPLAERIRQALGGEIHGAAARIAAADVRFAEAGTHLRALFAEGRPIVAVMAAGAVIRLLGPVLADKAAEPPVLAVADDGSVVVPLLGGHHGANDLARQLAATLGAVAAVTTAGDLRFGVALDAPPTGWRLDPACDAKAAMAELVAGAPARLCGTAAWLEASRLPLATSDAGGGSAAGDDFSASAVTLTVTETARAPETLELLYRPATLALGIGAERHAPAEEAIALAESVLVKAGVSPLSLAGIFSLDLKADEPAVHAVATHFGVPARFFDAVRLEAEAPRLKNPSDVVFAETGCHGVAEGAALAAAGPGGDLIVAKHKSARTTAALARAPAPIDMPSTGTARGTLYVVGIGPGGVEWRSPEVSRMVADATDLVGYSLYLDLLGPLAEGKARHDFDLGAEEKRVRHAMELAGEGKTVALVCSGDAGIYAMATLVFELLDTKGVGPAARRIEIAVSPGISALQAAAARAGAPLGHDFCTISLSDLLTPWADIQRRVQAAAEGDFVIAFYNPVSKRRRTQLAFARDRLLEHRPSDTPVILATNLGRPGETVRIVPLAALDIDDVDMLTVVIVGSSETRVVTTGDGRRWAFTPRGYSGKAGTGMRSPGDAAISPLEGEMPGKAEGGGPGADVSRIEQSKTSSLAVPASPPSVLPDISPSRGEIGQAEAAAIRRALP</sequence>
<keyword evidence="5" id="KW-0949">S-adenosyl-L-methionine</keyword>
<feature type="domain" description="Tetrapyrrole methylase" evidence="7">
    <location>
        <begin position="357"/>
        <end position="569"/>
    </location>
</feature>
<dbReference type="PANTHER" id="PTHR47036:SF1">
    <property type="entry name" value="COBALT-FACTOR III C(17)-METHYLTRANSFERASE-RELATED"/>
    <property type="match status" value="1"/>
</dbReference>
<comment type="caution">
    <text evidence="10">The sequence shown here is derived from an EMBL/GenBank/DDBJ whole genome shotgun (WGS) entry which is preliminary data.</text>
</comment>
<dbReference type="Pfam" id="PF01890">
    <property type="entry name" value="CbiG_C"/>
    <property type="match status" value="1"/>
</dbReference>
<evidence type="ECO:0000313" key="11">
    <source>
        <dbReference type="Proteomes" id="UP000613160"/>
    </source>
</evidence>
<evidence type="ECO:0000256" key="3">
    <source>
        <dbReference type="ARBA" id="ARBA00022603"/>
    </source>
</evidence>
<keyword evidence="11" id="KW-1185">Reference proteome</keyword>
<gene>
    <name evidence="10" type="primary">cbiG/cobJ</name>
    <name evidence="10" type="ORF">GCM10011335_04350</name>
</gene>
<dbReference type="SUPFAM" id="SSF159664">
    <property type="entry name" value="CobE/GbiG C-terminal domain-like"/>
    <property type="match status" value="1"/>
</dbReference>
<feature type="region of interest" description="Disordered" evidence="6">
    <location>
        <begin position="607"/>
        <end position="685"/>
    </location>
</feature>
<dbReference type="InterPro" id="IPR035996">
    <property type="entry name" value="4pyrrol_Methylase_sf"/>
</dbReference>
<keyword evidence="3" id="KW-0489">Methyltransferase</keyword>
<dbReference type="InterPro" id="IPR014776">
    <property type="entry name" value="4pyrrole_Mease_sub2"/>
</dbReference>
<feature type="domain" description="Cobalamin synthesis G N-terminal" evidence="9">
    <location>
        <begin position="47"/>
        <end position="126"/>
    </location>
</feature>
<dbReference type="PANTHER" id="PTHR47036">
    <property type="entry name" value="COBALT-FACTOR III C(17)-METHYLTRANSFERASE-RELATED"/>
    <property type="match status" value="1"/>
</dbReference>
<dbReference type="InterPro" id="IPR006363">
    <property type="entry name" value="Cbl_synth_CobJ/CibH_dom"/>
</dbReference>
<evidence type="ECO:0000256" key="1">
    <source>
        <dbReference type="ARBA" id="ARBA00004953"/>
    </source>
</evidence>
<dbReference type="EMBL" id="BMJJ01000001">
    <property type="protein sequence ID" value="GGD04694.1"/>
    <property type="molecule type" value="Genomic_DNA"/>
</dbReference>
<dbReference type="InterPro" id="IPR014777">
    <property type="entry name" value="4pyrrole_Mease_sub1"/>
</dbReference>
<evidence type="ECO:0000256" key="2">
    <source>
        <dbReference type="ARBA" id="ARBA00022573"/>
    </source>
</evidence>
<dbReference type="InterPro" id="IPR000878">
    <property type="entry name" value="4pyrrol_Mease"/>
</dbReference>
<dbReference type="Proteomes" id="UP000613160">
    <property type="component" value="Unassembled WGS sequence"/>
</dbReference>
<protein>
    <submittedName>
        <fullName evidence="10">Precorrin-3B C(17)-methyltransferase</fullName>
    </submittedName>
</protein>